<name>A0A7Z0BK65_9ACTN</name>
<evidence type="ECO:0000259" key="1">
    <source>
        <dbReference type="Pfam" id="PF01814"/>
    </source>
</evidence>
<dbReference type="Gene3D" id="1.20.120.520">
    <property type="entry name" value="nmb1532 protein domain like"/>
    <property type="match status" value="1"/>
</dbReference>
<dbReference type="InterPro" id="IPR012312">
    <property type="entry name" value="Hemerythrin-like"/>
</dbReference>
<dbReference type="RefSeq" id="WP_337797911.1">
    <property type="nucleotide sequence ID" value="NZ_JACCHL010000001.1"/>
</dbReference>
<evidence type="ECO:0000313" key="2">
    <source>
        <dbReference type="EMBL" id="NYH54513.1"/>
    </source>
</evidence>
<dbReference type="Proteomes" id="UP000584931">
    <property type="component" value="Unassembled WGS sequence"/>
</dbReference>
<dbReference type="AlphaFoldDB" id="A0A7Z0BK65"/>
<accession>A0A7Z0BK65</accession>
<proteinExistence type="predicted"/>
<gene>
    <name evidence="2" type="ORF">HNR06_004102</name>
</gene>
<evidence type="ECO:0000313" key="3">
    <source>
        <dbReference type="Proteomes" id="UP000584931"/>
    </source>
</evidence>
<reference evidence="2 3" key="1">
    <citation type="submission" date="2020-07" db="EMBL/GenBank/DDBJ databases">
        <title>Sequencing the genomes of 1000 actinobacteria strains.</title>
        <authorList>
            <person name="Klenk H.-P."/>
        </authorList>
    </citation>
    <scope>NUCLEOTIDE SEQUENCE [LARGE SCALE GENOMIC DNA]</scope>
    <source>
        <strain evidence="2 3">DSM 45278</strain>
    </source>
</reference>
<organism evidence="2 3">
    <name type="scientific">Nocardiopsis sinuspersici</name>
    <dbReference type="NCBI Taxonomy" id="501010"/>
    <lineage>
        <taxon>Bacteria</taxon>
        <taxon>Bacillati</taxon>
        <taxon>Actinomycetota</taxon>
        <taxon>Actinomycetes</taxon>
        <taxon>Streptosporangiales</taxon>
        <taxon>Nocardiopsidaceae</taxon>
        <taxon>Nocardiopsis</taxon>
    </lineage>
</organism>
<feature type="domain" description="Hemerythrin-like" evidence="1">
    <location>
        <begin position="12"/>
        <end position="135"/>
    </location>
</feature>
<protein>
    <submittedName>
        <fullName evidence="2">Hemerythrin-like domain-containing protein</fullName>
    </submittedName>
</protein>
<comment type="caution">
    <text evidence="2">The sequence shown here is derived from an EMBL/GenBank/DDBJ whole genome shotgun (WGS) entry which is preliminary data.</text>
</comment>
<sequence length="155" mass="17229">MTEQRIRAWGGELRAVHHRLRQALELARESVESGARAEAVSRDLRLFCLGFCTALAGHHTSEDASLFPLVVERRPDLAPVVAKLKQDHSMIEYLIGGLERALDAGESDEEKLRHLDGIGAVMESHFRYEESQLVGVLDALDDEDLDRTALFGPIA</sequence>
<dbReference type="Pfam" id="PF01814">
    <property type="entry name" value="Hemerythrin"/>
    <property type="match status" value="1"/>
</dbReference>
<dbReference type="EMBL" id="JACCHL010000001">
    <property type="protein sequence ID" value="NYH54513.1"/>
    <property type="molecule type" value="Genomic_DNA"/>
</dbReference>